<feature type="domain" description="Immunoglobulin" evidence="3">
    <location>
        <begin position="227"/>
        <end position="329"/>
    </location>
</feature>
<dbReference type="InterPro" id="IPR036179">
    <property type="entry name" value="Ig-like_dom_sf"/>
</dbReference>
<evidence type="ECO:0000256" key="1">
    <source>
        <dbReference type="SAM" id="Phobius"/>
    </source>
</evidence>
<gene>
    <name evidence="4" type="primary">si:rp71-36a1.3</name>
</gene>
<dbReference type="InterPro" id="IPR013106">
    <property type="entry name" value="Ig_V-set"/>
</dbReference>
<feature type="signal peptide" evidence="2">
    <location>
        <begin position="1"/>
        <end position="19"/>
    </location>
</feature>
<feature type="chain" id="PRO_5025649935" evidence="2">
    <location>
        <begin position="20"/>
        <end position="593"/>
    </location>
</feature>
<dbReference type="Ensembl" id="ENSSANT00000103351.1">
    <property type="protein sequence ID" value="ENSSANP00000097313.1"/>
    <property type="gene ID" value="ENSSANG00000047954.1"/>
</dbReference>
<dbReference type="PANTHER" id="PTHR21063">
    <property type="entry name" value="LFA-3"/>
    <property type="match status" value="1"/>
</dbReference>
<dbReference type="SUPFAM" id="SSF48726">
    <property type="entry name" value="Immunoglobulin"/>
    <property type="match status" value="5"/>
</dbReference>
<dbReference type="PANTHER" id="PTHR21063:SF4">
    <property type="entry name" value="CD48 ANTIGEN-RELATED"/>
    <property type="match status" value="1"/>
</dbReference>
<proteinExistence type="predicted"/>
<accession>A0A671SKC2</accession>
<feature type="domain" description="Immunoglobulin" evidence="3">
    <location>
        <begin position="481"/>
        <end position="583"/>
    </location>
</feature>
<dbReference type="SMART" id="SM00409">
    <property type="entry name" value="IG"/>
    <property type="match status" value="5"/>
</dbReference>
<feature type="domain" description="Immunoglobulin" evidence="3">
    <location>
        <begin position="21"/>
        <end position="120"/>
    </location>
</feature>
<dbReference type="InterPro" id="IPR013783">
    <property type="entry name" value="Ig-like_fold"/>
</dbReference>
<dbReference type="AlphaFoldDB" id="A0A671SKC2"/>
<evidence type="ECO:0000313" key="4">
    <source>
        <dbReference type="Ensembl" id="ENSSANP00000097313.1"/>
    </source>
</evidence>
<reference evidence="4" key="2">
    <citation type="submission" date="2025-09" db="UniProtKB">
        <authorList>
            <consortium name="Ensembl"/>
        </authorList>
    </citation>
    <scope>IDENTIFICATION</scope>
</reference>
<keyword evidence="1" id="KW-0472">Membrane</keyword>
<keyword evidence="1" id="KW-1133">Transmembrane helix</keyword>
<evidence type="ECO:0000259" key="3">
    <source>
        <dbReference type="SMART" id="SM00409"/>
    </source>
</evidence>
<keyword evidence="2" id="KW-0732">Signal</keyword>
<reference evidence="4" key="1">
    <citation type="submission" date="2025-08" db="UniProtKB">
        <authorList>
            <consortium name="Ensembl"/>
        </authorList>
    </citation>
    <scope>IDENTIFICATION</scope>
</reference>
<dbReference type="OrthoDB" id="8945583at2759"/>
<protein>
    <submittedName>
        <fullName evidence="4">Uncharacterized LOC107694005</fullName>
    </submittedName>
</protein>
<keyword evidence="1" id="KW-0812">Transmembrane</keyword>
<dbReference type="InterPro" id="IPR003599">
    <property type="entry name" value="Ig_sub"/>
</dbReference>
<dbReference type="Gene3D" id="2.60.40.10">
    <property type="entry name" value="Immunoglobulins"/>
    <property type="match status" value="5"/>
</dbReference>
<dbReference type="Proteomes" id="UP000472260">
    <property type="component" value="Unassembled WGS sequence"/>
</dbReference>
<feature type="transmembrane region" description="Helical" evidence="1">
    <location>
        <begin position="340"/>
        <end position="364"/>
    </location>
</feature>
<evidence type="ECO:0000256" key="2">
    <source>
        <dbReference type="SAM" id="SignalP"/>
    </source>
</evidence>
<sequence>MKTFVLFFLYSLITEGVFGKSVSLTLTEGDSVTLHTGLTEIQKNDEIEWRFDLHRIARIKKDKESPEYDDNLNRRFRGRLQLNVKTGDLTITNIKTTDTGVYKGSNSTSILEELFIVTVVSVDQKHSVLVGEFVTLQTGLTDTQNYDVLRWKFGPQHSTIAEVNIKDGKVSTFDKTFTDRLRLDYRTGSLTITNTRTKDSGLYEIDIIKSSSYTIQKSYNVTISGEVKSLSVKERDSVMLHTDTEIQYDDSILWMFGDIVIVSWSIYKAKRHVSIYNGPDGIFRDRLKLDDQNGSLTITNITTQHAGLYKLQITTSRHTVNRKFLVNVKAFTDLPSGGEAGIGVGFVIGAIVVAAVAGCVYFCYCRSSVLKRLAYEDKTLPVMKGGSVILETDAKVHRDVLILWVREATVIAEINGGTRKCSIYDDVLNKKLRGRLKLDNQTGSLTLRDITTEHAGQYSLKMIRGQSVSFKSFYVNLCDTMESVSVMKGDPFTLRSGLTAIQEDEVIQCLFGDKGNPIAQINGWAKESPKYYNNDSFTGRLDMNSETASLTITDSETKDSGVYELHIFTPEKKIAKFFSVTVSDPTIDASLLI</sequence>
<dbReference type="Pfam" id="PF07686">
    <property type="entry name" value="V-set"/>
    <property type="match status" value="1"/>
</dbReference>
<feature type="domain" description="Immunoglobulin" evidence="3">
    <location>
        <begin position="123"/>
        <end position="224"/>
    </location>
</feature>
<evidence type="ECO:0000313" key="5">
    <source>
        <dbReference type="Proteomes" id="UP000472260"/>
    </source>
</evidence>
<feature type="domain" description="Immunoglobulin" evidence="3">
    <location>
        <begin position="377"/>
        <end position="476"/>
    </location>
</feature>
<organism evidence="4 5">
    <name type="scientific">Sinocyclocheilus anshuiensis</name>
    <dbReference type="NCBI Taxonomy" id="1608454"/>
    <lineage>
        <taxon>Eukaryota</taxon>
        <taxon>Metazoa</taxon>
        <taxon>Chordata</taxon>
        <taxon>Craniata</taxon>
        <taxon>Vertebrata</taxon>
        <taxon>Euteleostomi</taxon>
        <taxon>Actinopterygii</taxon>
        <taxon>Neopterygii</taxon>
        <taxon>Teleostei</taxon>
        <taxon>Ostariophysi</taxon>
        <taxon>Cypriniformes</taxon>
        <taxon>Cyprinidae</taxon>
        <taxon>Cyprininae</taxon>
        <taxon>Sinocyclocheilus</taxon>
    </lineage>
</organism>
<dbReference type="KEGG" id="sanh:107694005"/>
<name>A0A671SKC2_9TELE</name>
<keyword evidence="5" id="KW-1185">Reference proteome</keyword>